<name>A0A2M4DCJ8_ANODA</name>
<feature type="signal peptide" evidence="1">
    <location>
        <begin position="1"/>
        <end position="19"/>
    </location>
</feature>
<dbReference type="AlphaFoldDB" id="A0A2M4DCJ8"/>
<keyword evidence="1" id="KW-0732">Signal</keyword>
<proteinExistence type="predicted"/>
<sequence>MKCIIFRGIIILYLHVSWSSKGHLKAHVSGDYKAIGHVAHVHVVHHNHSSTVERLNFFYWISGRKLFDGINVRYIATRKSHLHKGHV</sequence>
<protein>
    <submittedName>
        <fullName evidence="2">Putative secreted protein</fullName>
    </submittedName>
</protein>
<feature type="chain" id="PRO_5014979884" evidence="1">
    <location>
        <begin position="20"/>
        <end position="87"/>
    </location>
</feature>
<organism evidence="2">
    <name type="scientific">Anopheles darlingi</name>
    <name type="common">Mosquito</name>
    <dbReference type="NCBI Taxonomy" id="43151"/>
    <lineage>
        <taxon>Eukaryota</taxon>
        <taxon>Metazoa</taxon>
        <taxon>Ecdysozoa</taxon>
        <taxon>Arthropoda</taxon>
        <taxon>Hexapoda</taxon>
        <taxon>Insecta</taxon>
        <taxon>Pterygota</taxon>
        <taxon>Neoptera</taxon>
        <taxon>Endopterygota</taxon>
        <taxon>Diptera</taxon>
        <taxon>Nematocera</taxon>
        <taxon>Culicoidea</taxon>
        <taxon>Culicidae</taxon>
        <taxon>Anophelinae</taxon>
        <taxon>Anopheles</taxon>
    </lineage>
</organism>
<accession>A0A2M4DCJ8</accession>
<evidence type="ECO:0000313" key="2">
    <source>
        <dbReference type="EMBL" id="MBW75314.1"/>
    </source>
</evidence>
<reference evidence="2" key="1">
    <citation type="submission" date="2018-01" db="EMBL/GenBank/DDBJ databases">
        <title>An insight into the sialome of Amazonian anophelines.</title>
        <authorList>
            <person name="Ribeiro J.M."/>
            <person name="Scarpassa V."/>
            <person name="Calvo E."/>
        </authorList>
    </citation>
    <scope>NUCLEOTIDE SEQUENCE</scope>
</reference>
<dbReference type="EMBL" id="GGFL01011136">
    <property type="protein sequence ID" value="MBW75314.1"/>
    <property type="molecule type" value="Transcribed_RNA"/>
</dbReference>
<evidence type="ECO:0000256" key="1">
    <source>
        <dbReference type="SAM" id="SignalP"/>
    </source>
</evidence>